<evidence type="ECO:0000256" key="3">
    <source>
        <dbReference type="ARBA" id="ARBA00023163"/>
    </source>
</evidence>
<organism evidence="6 7">
    <name type="scientific">Streptomyces cadmiisoli</name>
    <dbReference type="NCBI Taxonomy" id="2184053"/>
    <lineage>
        <taxon>Bacteria</taxon>
        <taxon>Bacillati</taxon>
        <taxon>Actinomycetota</taxon>
        <taxon>Actinomycetes</taxon>
        <taxon>Kitasatosporales</taxon>
        <taxon>Streptomycetaceae</taxon>
        <taxon>Streptomyces</taxon>
        <taxon>Streptomyces aurantiacus group</taxon>
    </lineage>
</organism>
<gene>
    <name evidence="6" type="ORF">DN051_04125</name>
</gene>
<evidence type="ECO:0000313" key="7">
    <source>
        <dbReference type="Proteomes" id="UP000249616"/>
    </source>
</evidence>
<dbReference type="GO" id="GO:0003700">
    <property type="term" value="F:DNA-binding transcription factor activity"/>
    <property type="evidence" value="ECO:0007669"/>
    <property type="project" value="InterPro"/>
</dbReference>
<dbReference type="AlphaFoldDB" id="A0A2Z4IT53"/>
<proteinExistence type="predicted"/>
<dbReference type="InterPro" id="IPR032783">
    <property type="entry name" value="AraC_lig"/>
</dbReference>
<dbReference type="PANTHER" id="PTHR46796:SF13">
    <property type="entry name" value="HTH-TYPE TRANSCRIPTIONAL ACTIVATOR RHAS"/>
    <property type="match status" value="1"/>
</dbReference>
<evidence type="ECO:0000313" key="6">
    <source>
        <dbReference type="EMBL" id="AWW35934.1"/>
    </source>
</evidence>
<dbReference type="SMART" id="SM00342">
    <property type="entry name" value="HTH_ARAC"/>
    <property type="match status" value="1"/>
</dbReference>
<dbReference type="InterPro" id="IPR018062">
    <property type="entry name" value="HTH_AraC-typ_CS"/>
</dbReference>
<keyword evidence="7" id="KW-1185">Reference proteome</keyword>
<feature type="compositionally biased region" description="Basic and acidic residues" evidence="4">
    <location>
        <begin position="337"/>
        <end position="348"/>
    </location>
</feature>
<evidence type="ECO:0000259" key="5">
    <source>
        <dbReference type="PROSITE" id="PS01124"/>
    </source>
</evidence>
<evidence type="ECO:0000256" key="1">
    <source>
        <dbReference type="ARBA" id="ARBA00023015"/>
    </source>
</evidence>
<accession>A0A2Z4IT53</accession>
<dbReference type="KEGG" id="scad:DN051_04125"/>
<dbReference type="Proteomes" id="UP000249616">
    <property type="component" value="Chromosome"/>
</dbReference>
<name>A0A2Z4IT53_9ACTN</name>
<sequence length="348" mass="37104">MDPLEDVLALLRTRSHLSSSLAAGGRWAVRFQAPPGVKFNAVRRGSCLLEVDGLPESIALSEGDCYLLTRPLPFTLRSDSEATPVDAASVFADVTGGVARTGTGDDVFLIGGRFSFGERAQELLLDGLPPVVHVPAGTEQAEALEWALTAIDLELRRKPPASTLVAEHLAVVMLVHVLRLHLDRRPHALSGWLSGLADPVVAEALAAMHENPTHAWTVAELAGAAKVSRSTLAARFKDTVGQAPLEYLTGWRIELASRRLREGTETLASVARSVGYGSESALSVAFKRVTGISPSTYRRQLNAVGPAHDEDSGTVDQGLSPAGARGRRAPTPPAPRTRTDRNGVARCR</sequence>
<evidence type="ECO:0000256" key="2">
    <source>
        <dbReference type="ARBA" id="ARBA00023125"/>
    </source>
</evidence>
<protein>
    <submittedName>
        <fullName evidence="6">AraC family transcriptional regulator</fullName>
    </submittedName>
</protein>
<keyword evidence="1" id="KW-0805">Transcription regulation</keyword>
<dbReference type="InterPro" id="IPR009057">
    <property type="entry name" value="Homeodomain-like_sf"/>
</dbReference>
<dbReference type="InterPro" id="IPR018060">
    <property type="entry name" value="HTH_AraC"/>
</dbReference>
<keyword evidence="2" id="KW-0238">DNA-binding</keyword>
<dbReference type="Gene3D" id="1.10.10.60">
    <property type="entry name" value="Homeodomain-like"/>
    <property type="match status" value="1"/>
</dbReference>
<dbReference type="Pfam" id="PF12852">
    <property type="entry name" value="Cupin_6"/>
    <property type="match status" value="1"/>
</dbReference>
<dbReference type="SUPFAM" id="SSF46689">
    <property type="entry name" value="Homeodomain-like"/>
    <property type="match status" value="2"/>
</dbReference>
<dbReference type="PROSITE" id="PS00041">
    <property type="entry name" value="HTH_ARAC_FAMILY_1"/>
    <property type="match status" value="1"/>
</dbReference>
<dbReference type="PROSITE" id="PS01124">
    <property type="entry name" value="HTH_ARAC_FAMILY_2"/>
    <property type="match status" value="1"/>
</dbReference>
<reference evidence="6 7" key="1">
    <citation type="journal article" date="2019" name="Int. J. Syst. Evol. Microbiol.">
        <title>Streptomyces cadmiisoli sp. nov., a novel actinomycete isolated from cadmium-contaminated soil.</title>
        <authorList>
            <person name="Li K."/>
            <person name="Tang X."/>
            <person name="Zhao J."/>
            <person name="Guo Y."/>
            <person name="Tang Y."/>
            <person name="Gao J."/>
        </authorList>
    </citation>
    <scope>NUCLEOTIDE SEQUENCE [LARGE SCALE GENOMIC DNA]</scope>
    <source>
        <strain evidence="6 7">ZFG47</strain>
    </source>
</reference>
<dbReference type="InterPro" id="IPR050204">
    <property type="entry name" value="AraC_XylS_family_regulators"/>
</dbReference>
<keyword evidence="3" id="KW-0804">Transcription</keyword>
<dbReference type="PANTHER" id="PTHR46796">
    <property type="entry name" value="HTH-TYPE TRANSCRIPTIONAL ACTIVATOR RHAS-RELATED"/>
    <property type="match status" value="1"/>
</dbReference>
<dbReference type="GO" id="GO:0043565">
    <property type="term" value="F:sequence-specific DNA binding"/>
    <property type="evidence" value="ECO:0007669"/>
    <property type="project" value="InterPro"/>
</dbReference>
<dbReference type="EMBL" id="CP030073">
    <property type="protein sequence ID" value="AWW35934.1"/>
    <property type="molecule type" value="Genomic_DNA"/>
</dbReference>
<dbReference type="Pfam" id="PF12833">
    <property type="entry name" value="HTH_18"/>
    <property type="match status" value="1"/>
</dbReference>
<feature type="region of interest" description="Disordered" evidence="4">
    <location>
        <begin position="304"/>
        <end position="348"/>
    </location>
</feature>
<feature type="domain" description="HTH araC/xylS-type" evidence="5">
    <location>
        <begin position="202"/>
        <end position="300"/>
    </location>
</feature>
<evidence type="ECO:0000256" key="4">
    <source>
        <dbReference type="SAM" id="MobiDB-lite"/>
    </source>
</evidence>